<evidence type="ECO:0000313" key="2">
    <source>
        <dbReference type="Proteomes" id="UP000257089"/>
    </source>
</evidence>
<dbReference type="EMBL" id="CP137693">
    <property type="protein sequence ID" value="XRJ21999.1"/>
    <property type="molecule type" value="Genomic_DNA"/>
</dbReference>
<name>A0ACD5I7Y4_9EURY</name>
<keyword evidence="1" id="KW-0614">Plasmid</keyword>
<dbReference type="Proteomes" id="UP000257089">
    <property type="component" value="Plasmid p48N_4"/>
</dbReference>
<sequence>MMVTTHAAVGVALGAVLLQVRPEFAVMAAVAGFLGGLFPDLDFLFEHRKTLHFPVYYWVAAVPVAVLAIVFPSDQTIAVLFFVVSAGIHSMMDVFGGPREFRPWEHTSNQAVYLHYRQRWLAPRRGIRYDGAPEDLLVATATSVPGLLLFEGQFRSLILVGLVVSGLYTLFRKQIPEFTHGRE</sequence>
<proteinExistence type="predicted"/>
<reference evidence="1" key="1">
    <citation type="submission" date="2023-10" db="EMBL/GenBank/DDBJ databases">
        <title>A new archaeal virus that suppresses the transcription of host immunity genes.</title>
        <authorList>
            <person name="Turgeman-Grott I."/>
            <person name="Golan N."/>
            <person name="Neri U."/>
            <person name="Naki D."/>
            <person name="Altman N."/>
            <person name="Eizenshtein K."/>
            <person name="Choudhary D."/>
            <person name="Levi R."/>
            <person name="Himani H."/>
            <person name="Reshef L."/>
            <person name="Papke T.R."/>
            <person name="Gophna U."/>
        </authorList>
    </citation>
    <scope>NUCLEOTIDE SEQUENCE</scope>
    <source>
        <strain evidence="1">Atlit-48N</strain>
    </source>
</reference>
<accession>A0ACD5I7Y4</accession>
<protein>
    <submittedName>
        <fullName evidence="1">Metal-dependent hydrolase</fullName>
    </submittedName>
</protein>
<geneLocation type="plasmid" evidence="1 2">
    <name>p48N_4</name>
</geneLocation>
<evidence type="ECO:0000313" key="1">
    <source>
        <dbReference type="EMBL" id="XRJ21999.1"/>
    </source>
</evidence>
<organism evidence="1 2">
    <name type="scientific">Haloferax sp. Atlit-48N</name>
    <dbReference type="NCBI Taxonomy" id="2077198"/>
    <lineage>
        <taxon>Archaea</taxon>
        <taxon>Methanobacteriati</taxon>
        <taxon>Methanobacteriota</taxon>
        <taxon>Stenosarchaea group</taxon>
        <taxon>Halobacteria</taxon>
        <taxon>Halobacteriales</taxon>
        <taxon>Haloferacaceae</taxon>
        <taxon>Haloferax</taxon>
    </lineage>
</organism>
<keyword evidence="1" id="KW-0378">Hydrolase</keyword>
<gene>
    <name evidence="1" type="ORF">DEQ67_019520</name>
</gene>